<sequence>MAGFLKRIQLLLVLKGMKVEADVGATVKRGLMQDASILPFAVIIVRSQTMQSQDNVLSFSRNANANTAMNHSESICIIV</sequence>
<organism evidence="2 3">
    <name type="scientific">Sphenostylis stenocarpa</name>
    <dbReference type="NCBI Taxonomy" id="92480"/>
    <lineage>
        <taxon>Eukaryota</taxon>
        <taxon>Viridiplantae</taxon>
        <taxon>Streptophyta</taxon>
        <taxon>Embryophyta</taxon>
        <taxon>Tracheophyta</taxon>
        <taxon>Spermatophyta</taxon>
        <taxon>Magnoliopsida</taxon>
        <taxon>eudicotyledons</taxon>
        <taxon>Gunneridae</taxon>
        <taxon>Pentapetalae</taxon>
        <taxon>rosids</taxon>
        <taxon>fabids</taxon>
        <taxon>Fabales</taxon>
        <taxon>Fabaceae</taxon>
        <taxon>Papilionoideae</taxon>
        <taxon>50 kb inversion clade</taxon>
        <taxon>NPAAA clade</taxon>
        <taxon>indigoferoid/millettioid clade</taxon>
        <taxon>Phaseoleae</taxon>
        <taxon>Sphenostylis</taxon>
    </lineage>
</organism>
<dbReference type="Proteomes" id="UP001189624">
    <property type="component" value="Chromosome 9"/>
</dbReference>
<evidence type="ECO:0000313" key="2">
    <source>
        <dbReference type="EMBL" id="CAJ1973056.1"/>
    </source>
</evidence>
<evidence type="ECO:0000256" key="1">
    <source>
        <dbReference type="SAM" id="SignalP"/>
    </source>
</evidence>
<accession>A0AA86VPT1</accession>
<reference evidence="2" key="1">
    <citation type="submission" date="2023-10" db="EMBL/GenBank/DDBJ databases">
        <authorList>
            <person name="Domelevo Entfellner J.-B."/>
        </authorList>
    </citation>
    <scope>NUCLEOTIDE SEQUENCE</scope>
</reference>
<proteinExistence type="predicted"/>
<keyword evidence="3" id="KW-1185">Reference proteome</keyword>
<feature type="chain" id="PRO_5041634812" evidence="1">
    <location>
        <begin position="22"/>
        <end position="79"/>
    </location>
</feature>
<feature type="signal peptide" evidence="1">
    <location>
        <begin position="1"/>
        <end position="21"/>
    </location>
</feature>
<name>A0AA86VPT1_9FABA</name>
<protein>
    <submittedName>
        <fullName evidence="2">Uncharacterized protein</fullName>
    </submittedName>
</protein>
<dbReference type="AlphaFoldDB" id="A0AA86VPT1"/>
<dbReference type="EMBL" id="OY731406">
    <property type="protein sequence ID" value="CAJ1973056.1"/>
    <property type="molecule type" value="Genomic_DNA"/>
</dbReference>
<keyword evidence="1" id="KW-0732">Signal</keyword>
<evidence type="ECO:0000313" key="3">
    <source>
        <dbReference type="Proteomes" id="UP001189624"/>
    </source>
</evidence>
<gene>
    <name evidence="2" type="ORF">AYBTSS11_LOCUS25114</name>
</gene>
<dbReference type="Gramene" id="rna-AYBTSS11_LOCUS25114">
    <property type="protein sequence ID" value="CAJ1973056.1"/>
    <property type="gene ID" value="gene-AYBTSS11_LOCUS25114"/>
</dbReference>